<dbReference type="AlphaFoldDB" id="A0A6C0J7R9"/>
<protein>
    <submittedName>
        <fullName evidence="1">Uncharacterized protein</fullName>
    </submittedName>
</protein>
<proteinExistence type="predicted"/>
<evidence type="ECO:0000313" key="1">
    <source>
        <dbReference type="EMBL" id="QHU01795.1"/>
    </source>
</evidence>
<sequence length="55" mass="6793">MNRSEIIFFLYNNTQFTLKHLKKLTDHELDDLVKSYKKKSKKKVSFNETKYIKYF</sequence>
<name>A0A6C0J7R9_9ZZZZ</name>
<dbReference type="EMBL" id="MN740350">
    <property type="protein sequence ID" value="QHU01795.1"/>
    <property type="molecule type" value="Genomic_DNA"/>
</dbReference>
<organism evidence="1">
    <name type="scientific">viral metagenome</name>
    <dbReference type="NCBI Taxonomy" id="1070528"/>
    <lineage>
        <taxon>unclassified sequences</taxon>
        <taxon>metagenomes</taxon>
        <taxon>organismal metagenomes</taxon>
    </lineage>
</organism>
<reference evidence="1" key="1">
    <citation type="journal article" date="2020" name="Nature">
        <title>Giant virus diversity and host interactions through global metagenomics.</title>
        <authorList>
            <person name="Schulz F."/>
            <person name="Roux S."/>
            <person name="Paez-Espino D."/>
            <person name="Jungbluth S."/>
            <person name="Walsh D.A."/>
            <person name="Denef V.J."/>
            <person name="McMahon K.D."/>
            <person name="Konstantinidis K.T."/>
            <person name="Eloe-Fadrosh E.A."/>
            <person name="Kyrpides N.C."/>
            <person name="Woyke T."/>
        </authorList>
    </citation>
    <scope>NUCLEOTIDE SEQUENCE</scope>
    <source>
        <strain evidence="1">GVMAG-M-3300025880-56</strain>
    </source>
</reference>
<accession>A0A6C0J7R9</accession>